<dbReference type="InterPro" id="IPR015915">
    <property type="entry name" value="Kelch-typ_b-propeller"/>
</dbReference>
<dbReference type="Proteomes" id="UP000191612">
    <property type="component" value="Unassembled WGS sequence"/>
</dbReference>
<feature type="signal peptide" evidence="3">
    <location>
        <begin position="1"/>
        <end position="19"/>
    </location>
</feature>
<proteinExistence type="predicted"/>
<feature type="compositionally biased region" description="Low complexity" evidence="1">
    <location>
        <begin position="426"/>
        <end position="439"/>
    </location>
</feature>
<evidence type="ECO:0000256" key="3">
    <source>
        <dbReference type="SAM" id="SignalP"/>
    </source>
</evidence>
<evidence type="ECO:0000256" key="2">
    <source>
        <dbReference type="SAM" id="Phobius"/>
    </source>
</evidence>
<evidence type="ECO:0000256" key="1">
    <source>
        <dbReference type="SAM" id="MobiDB-lite"/>
    </source>
</evidence>
<gene>
    <name evidence="4" type="ORF">PENSOL_c100G03021</name>
</gene>
<accession>A0A1V6Q980</accession>
<keyword evidence="2" id="KW-0472">Membrane</keyword>
<comment type="caution">
    <text evidence="4">The sequence shown here is derived from an EMBL/GenBank/DDBJ whole genome shotgun (WGS) entry which is preliminary data.</text>
</comment>
<dbReference type="AlphaFoldDB" id="A0A1V6Q980"/>
<feature type="transmembrane region" description="Helical" evidence="2">
    <location>
        <begin position="454"/>
        <end position="477"/>
    </location>
</feature>
<organism evidence="4 5">
    <name type="scientific">Penicillium solitum</name>
    <dbReference type="NCBI Taxonomy" id="60172"/>
    <lineage>
        <taxon>Eukaryota</taxon>
        <taxon>Fungi</taxon>
        <taxon>Dikarya</taxon>
        <taxon>Ascomycota</taxon>
        <taxon>Pezizomycotina</taxon>
        <taxon>Eurotiomycetes</taxon>
        <taxon>Eurotiomycetidae</taxon>
        <taxon>Eurotiales</taxon>
        <taxon>Aspergillaceae</taxon>
        <taxon>Penicillium</taxon>
    </lineage>
</organism>
<evidence type="ECO:0000313" key="4">
    <source>
        <dbReference type="EMBL" id="OQD85547.1"/>
    </source>
</evidence>
<dbReference type="PANTHER" id="PTHR16861:SF7">
    <property type="entry name" value="MEMBRANE ANCHOR OPY2 N-TERMINAL DOMAIN-CONTAINING PROTEIN"/>
    <property type="match status" value="1"/>
</dbReference>
<evidence type="ECO:0008006" key="6">
    <source>
        <dbReference type="Google" id="ProtNLM"/>
    </source>
</evidence>
<feature type="region of interest" description="Disordered" evidence="1">
    <location>
        <begin position="426"/>
        <end position="452"/>
    </location>
</feature>
<protein>
    <recommendedName>
        <fullName evidence="6">Kelch repeat protein</fullName>
    </recommendedName>
</protein>
<name>A0A1V6Q980_9EURO</name>
<dbReference type="PANTHER" id="PTHR16861">
    <property type="entry name" value="GLYCOPROTEIN 38"/>
    <property type="match status" value="1"/>
</dbReference>
<keyword evidence="5" id="KW-1185">Reference proteome</keyword>
<keyword evidence="2" id="KW-0812">Transmembrane</keyword>
<reference evidence="5" key="1">
    <citation type="journal article" date="2017" name="Nat. Microbiol.">
        <title>Global analysis of biosynthetic gene clusters reveals vast potential of secondary metabolite production in Penicillium species.</title>
        <authorList>
            <person name="Nielsen J.C."/>
            <person name="Grijseels S."/>
            <person name="Prigent S."/>
            <person name="Ji B."/>
            <person name="Dainat J."/>
            <person name="Nielsen K.F."/>
            <person name="Frisvad J.C."/>
            <person name="Workman M."/>
            <person name="Nielsen J."/>
        </authorList>
    </citation>
    <scope>NUCLEOTIDE SEQUENCE [LARGE SCALE GENOMIC DNA]</scope>
    <source>
        <strain evidence="5">IBT 29525</strain>
    </source>
</reference>
<keyword evidence="3" id="KW-0732">Signal</keyword>
<sequence length="547" mass="58971">MAGWWFMLLWVLGPSFANAGVINLAKKTVLSDLSGGFCRSYRFGADIANNVLYMVGLDGGLIPDDGDASNNYLVTLDLTSSFSTSEGKNYKMAKIDTDVPKIKDMAVWSNAENSTLYQYGGRFLENITSEDTIWTYTTKDRSWSKQDGTIQPSRLEYGVYTNAPAIQAGFWIGGYRASGTTASITDSTRDYATGMIQLNTTTGQYTALDGPYEAVEEGSLSYVPVGDKGILVYIGGDVPSIKDGINATMSAISELMEPCSSVYDIAGAKWYNQSTMGTVASRTQFCASVQHDESSSSYQIYVLGGADLKSKDTILDVNYLSIPSFKWYSAAPLDDPRMTLTCVTYGRQIFGIGGRLAWAEDGQAGCYDAPAFIYDAQSEVTRSSFDPTLSSFSLSSSTASDIKTSPSPSSWADPALKTLFGKSAATTSTTANNKPSSTSEPQEVNTSGQSTKGAIAGGVVGGVAGLALIIGLLWFFVARNKKQKNAELAEPKLGEAEFVTHQVQPMPELPVGARDGRAELRGESHMRWELPVDHKREIPELDSGRNS</sequence>
<dbReference type="SUPFAM" id="SSF117281">
    <property type="entry name" value="Kelch motif"/>
    <property type="match status" value="1"/>
</dbReference>
<dbReference type="EMBL" id="MDYO01000100">
    <property type="protein sequence ID" value="OQD85547.1"/>
    <property type="molecule type" value="Genomic_DNA"/>
</dbReference>
<feature type="compositionally biased region" description="Polar residues" evidence="1">
    <location>
        <begin position="440"/>
        <end position="452"/>
    </location>
</feature>
<evidence type="ECO:0000313" key="5">
    <source>
        <dbReference type="Proteomes" id="UP000191612"/>
    </source>
</evidence>
<dbReference type="Gene3D" id="2.120.10.80">
    <property type="entry name" value="Kelch-type beta propeller"/>
    <property type="match status" value="1"/>
</dbReference>
<dbReference type="STRING" id="60172.A0A1V6Q980"/>
<feature type="chain" id="PRO_5013093767" description="Kelch repeat protein" evidence="3">
    <location>
        <begin position="20"/>
        <end position="547"/>
    </location>
</feature>
<keyword evidence="2" id="KW-1133">Transmembrane helix</keyword>